<gene>
    <name evidence="3" type="primary">6041582</name>
    <name evidence="2" type="ORF">CpipJ_CPIJ009202</name>
</gene>
<evidence type="ECO:0000313" key="3">
    <source>
        <dbReference type="EnsemblMetazoa" id="CPIJ009202-PA"/>
    </source>
</evidence>
<keyword evidence="4" id="KW-1185">Reference proteome</keyword>
<dbReference type="VEuPathDB" id="VectorBase:CPIJ009202"/>
<dbReference type="KEGG" id="cqu:CpipJ_CPIJ009202"/>
<evidence type="ECO:0000313" key="4">
    <source>
        <dbReference type="Proteomes" id="UP000002320"/>
    </source>
</evidence>
<feature type="region of interest" description="Disordered" evidence="1">
    <location>
        <begin position="298"/>
        <end position="324"/>
    </location>
</feature>
<sequence>MSPLMTTLLPSGVHPPVCATSLTLVEILSQLNCHTHNVEKRLIFVSCRGPENGCKSKEPQLERVGARGAKKVDNFWTLENQGSEADERDQRSSAPRRFPRVKSPERFSSTIGVAELESDGDAAPTATAGTFYASTGNKVDRPLLALTVLFVFVLQIRTGAKQKRKKSTKIIGIVSGEAYVIRFEPDPDRLLANYSAYGGGVCVIVDGQTIGQRAVLLHLWDLLGHFRQLFGGCLFDQHDLPPEADNVRRNAGRMHARVLRRLPGDHHRILHRLLYMLLLPANPPASFTGVDSRPSDAFLPSKSATSQGPAKPSMPSTNCASSALRRRRDRRLAAEAVAAEVDNRCELTKSVSFLKAARRWNPGCCAAAPADVLTDISSTGYVGDVQGIEPEAPRWFTCRGVDKNHQLQLLDFRHVEQ</sequence>
<protein>
    <submittedName>
        <fullName evidence="2 3">Uncharacterized protein</fullName>
    </submittedName>
</protein>
<dbReference type="HOGENOM" id="CLU_659305_0_0_1"/>
<evidence type="ECO:0000256" key="1">
    <source>
        <dbReference type="SAM" id="MobiDB-lite"/>
    </source>
</evidence>
<dbReference type="EMBL" id="DS232033">
    <property type="protein sequence ID" value="EDS32691.1"/>
    <property type="molecule type" value="Genomic_DNA"/>
</dbReference>
<reference evidence="2" key="1">
    <citation type="submission" date="2007-03" db="EMBL/GenBank/DDBJ databases">
        <title>Annotation of Culex pipiens quinquefasciatus.</title>
        <authorList>
            <consortium name="The Broad Institute Genome Sequencing Platform"/>
            <person name="Atkinson P.W."/>
            <person name="Hemingway J."/>
            <person name="Christensen B.M."/>
            <person name="Higgs S."/>
            <person name="Kodira C."/>
            <person name="Hannick L."/>
            <person name="Megy K."/>
            <person name="O'Leary S."/>
            <person name="Pearson M."/>
            <person name="Haas B.J."/>
            <person name="Mauceli E."/>
            <person name="Wortman J.R."/>
            <person name="Lee N.H."/>
            <person name="Guigo R."/>
            <person name="Stanke M."/>
            <person name="Alvarado L."/>
            <person name="Amedeo P."/>
            <person name="Antoine C.H."/>
            <person name="Arensburger P."/>
            <person name="Bidwell S.L."/>
            <person name="Crawford M."/>
            <person name="Camaro F."/>
            <person name="Devon K."/>
            <person name="Engels R."/>
            <person name="Hammond M."/>
            <person name="Howarth C."/>
            <person name="Koehrsen M."/>
            <person name="Lawson D."/>
            <person name="Montgomery P."/>
            <person name="Nene V."/>
            <person name="Nusbaum C."/>
            <person name="Puiu D."/>
            <person name="Romero-Severson J."/>
            <person name="Severson D.W."/>
            <person name="Shumway M."/>
            <person name="Sisk P."/>
            <person name="Stolte C."/>
            <person name="Zeng Q."/>
            <person name="Eisenstadt E."/>
            <person name="Fraser-Liggett C."/>
            <person name="Strausberg R."/>
            <person name="Galagan J."/>
            <person name="Birren B."/>
            <person name="Collins F.H."/>
        </authorList>
    </citation>
    <scope>NUCLEOTIDE SEQUENCE [LARGE SCALE GENOMIC DNA]</scope>
    <source>
        <strain evidence="2">JHB</strain>
    </source>
</reference>
<dbReference type="Proteomes" id="UP000002320">
    <property type="component" value="Unassembled WGS sequence"/>
</dbReference>
<organism>
    <name type="scientific">Culex quinquefasciatus</name>
    <name type="common">Southern house mosquito</name>
    <name type="synonym">Culex pungens</name>
    <dbReference type="NCBI Taxonomy" id="7176"/>
    <lineage>
        <taxon>Eukaryota</taxon>
        <taxon>Metazoa</taxon>
        <taxon>Ecdysozoa</taxon>
        <taxon>Arthropoda</taxon>
        <taxon>Hexapoda</taxon>
        <taxon>Insecta</taxon>
        <taxon>Pterygota</taxon>
        <taxon>Neoptera</taxon>
        <taxon>Endopterygota</taxon>
        <taxon>Diptera</taxon>
        <taxon>Nematocera</taxon>
        <taxon>Culicoidea</taxon>
        <taxon>Culicidae</taxon>
        <taxon>Culicinae</taxon>
        <taxon>Culicini</taxon>
        <taxon>Culex</taxon>
        <taxon>Culex</taxon>
    </lineage>
</organism>
<dbReference type="InParanoid" id="B0WQ42"/>
<dbReference type="AlphaFoldDB" id="B0WQ42"/>
<feature type="compositionally biased region" description="Polar residues" evidence="1">
    <location>
        <begin position="302"/>
        <end position="319"/>
    </location>
</feature>
<dbReference type="EnsemblMetazoa" id="CPIJ009202-RA">
    <property type="protein sequence ID" value="CPIJ009202-PA"/>
    <property type="gene ID" value="CPIJ009202"/>
</dbReference>
<reference evidence="3" key="2">
    <citation type="submission" date="2021-02" db="UniProtKB">
        <authorList>
            <consortium name="EnsemblMetazoa"/>
        </authorList>
    </citation>
    <scope>IDENTIFICATION</scope>
    <source>
        <strain evidence="3">JHB</strain>
    </source>
</reference>
<feature type="region of interest" description="Disordered" evidence="1">
    <location>
        <begin position="80"/>
        <end position="105"/>
    </location>
</feature>
<name>B0WQ42_CULQU</name>
<accession>B0WQ42</accession>
<proteinExistence type="predicted"/>
<evidence type="ECO:0000313" key="2">
    <source>
        <dbReference type="EMBL" id="EDS32691.1"/>
    </source>
</evidence>